<sequence>MKKFPCLALAALTLVVSAPALAEVGNLSNTGYGATKADAEAKAKKNLEEACHSRNGKVVEGSFKVTFDKPLTNGQHYVDATMQCDIP</sequence>
<organism evidence="2 3">
    <name type="scientific">Lysobacter enzymogenes</name>
    <dbReference type="NCBI Taxonomy" id="69"/>
    <lineage>
        <taxon>Bacteria</taxon>
        <taxon>Pseudomonadati</taxon>
        <taxon>Pseudomonadota</taxon>
        <taxon>Gammaproteobacteria</taxon>
        <taxon>Lysobacterales</taxon>
        <taxon>Lysobacteraceae</taxon>
        <taxon>Lysobacter</taxon>
    </lineage>
</organism>
<feature type="chain" id="PRO_5018047710" evidence="1">
    <location>
        <begin position="23"/>
        <end position="87"/>
    </location>
</feature>
<keyword evidence="1" id="KW-0732">Signal</keyword>
<gene>
    <name evidence="2" type="ORF">D9T17_13460</name>
</gene>
<dbReference type="Proteomes" id="UP000275910">
    <property type="component" value="Unassembled WGS sequence"/>
</dbReference>
<evidence type="ECO:0000313" key="2">
    <source>
        <dbReference type="EMBL" id="ROU06455.1"/>
    </source>
</evidence>
<protein>
    <submittedName>
        <fullName evidence="2">Uncharacterized protein</fullName>
    </submittedName>
</protein>
<dbReference type="AlphaFoldDB" id="A0A3N2RG88"/>
<name>A0A3N2RG88_LYSEN</name>
<dbReference type="RefSeq" id="WP_123647889.1">
    <property type="nucleotide sequence ID" value="NZ_RCTY01000033.1"/>
</dbReference>
<proteinExistence type="predicted"/>
<evidence type="ECO:0000256" key="1">
    <source>
        <dbReference type="SAM" id="SignalP"/>
    </source>
</evidence>
<feature type="signal peptide" evidence="1">
    <location>
        <begin position="1"/>
        <end position="22"/>
    </location>
</feature>
<dbReference type="EMBL" id="RCTY01000033">
    <property type="protein sequence ID" value="ROU06455.1"/>
    <property type="molecule type" value="Genomic_DNA"/>
</dbReference>
<evidence type="ECO:0000313" key="3">
    <source>
        <dbReference type="Proteomes" id="UP000275910"/>
    </source>
</evidence>
<reference evidence="2 3" key="1">
    <citation type="submission" date="2018-10" db="EMBL/GenBank/DDBJ databases">
        <title>The genome of Lysobacter enzymogenes OH11.</title>
        <authorList>
            <person name="Liu F."/>
            <person name="Zhao Y."/>
            <person name="Qian G."/>
            <person name="Chen Y."/>
            <person name="Xu H."/>
        </authorList>
    </citation>
    <scope>NUCLEOTIDE SEQUENCE [LARGE SCALE GENOMIC DNA]</scope>
    <source>
        <strain evidence="2 3">OH11</strain>
    </source>
</reference>
<accession>A0A3N2RG88</accession>
<comment type="caution">
    <text evidence="2">The sequence shown here is derived from an EMBL/GenBank/DDBJ whole genome shotgun (WGS) entry which is preliminary data.</text>
</comment>